<evidence type="ECO:0000313" key="2">
    <source>
        <dbReference type="Proteomes" id="UP000000724"/>
    </source>
</evidence>
<evidence type="ECO:0000313" key="1">
    <source>
        <dbReference type="EMBL" id="CAP86452.1"/>
    </source>
</evidence>
<dbReference type="VEuPathDB" id="FungiDB:PCH_Pc20g11230"/>
<dbReference type="EMBL" id="AM920435">
    <property type="protein sequence ID" value="CAP86452.1"/>
    <property type="molecule type" value="Genomic_DNA"/>
</dbReference>
<dbReference type="AlphaFoldDB" id="B6HG60"/>
<dbReference type="HOGENOM" id="CLU_1687233_0_0_1"/>
<gene>
    <name evidence="1" type="ORF">Pc20g11230</name>
    <name evidence="1" type="ORF">PCH_Pc20g11230</name>
</gene>
<keyword evidence="2" id="KW-1185">Reference proteome</keyword>
<organism evidence="1 2">
    <name type="scientific">Penicillium rubens (strain ATCC 28089 / DSM 1075 / NRRL 1951 / Wisconsin 54-1255)</name>
    <name type="common">Penicillium chrysogenum</name>
    <dbReference type="NCBI Taxonomy" id="500485"/>
    <lineage>
        <taxon>Eukaryota</taxon>
        <taxon>Fungi</taxon>
        <taxon>Dikarya</taxon>
        <taxon>Ascomycota</taxon>
        <taxon>Pezizomycotina</taxon>
        <taxon>Eurotiomycetes</taxon>
        <taxon>Eurotiomycetidae</taxon>
        <taxon>Eurotiales</taxon>
        <taxon>Aspergillaceae</taxon>
        <taxon>Penicillium</taxon>
        <taxon>Penicillium chrysogenum species complex</taxon>
    </lineage>
</organism>
<dbReference type="Proteomes" id="UP000000724">
    <property type="component" value="Contig Pc00c20"/>
</dbReference>
<protein>
    <submittedName>
        <fullName evidence="1">Uncharacterized protein</fullName>
    </submittedName>
</protein>
<reference evidence="1 2" key="1">
    <citation type="journal article" date="2008" name="Nat. Biotechnol.">
        <title>Genome sequencing and analysis of the filamentous fungus Penicillium chrysogenum.</title>
        <authorList>
            <person name="van den Berg M.A."/>
            <person name="Albang R."/>
            <person name="Albermann K."/>
            <person name="Badger J.H."/>
            <person name="Daran J.-M."/>
            <person name="Driessen A.J.M."/>
            <person name="Garcia-Estrada C."/>
            <person name="Fedorova N.D."/>
            <person name="Harris D.M."/>
            <person name="Heijne W.H.M."/>
            <person name="Joardar V.S."/>
            <person name="Kiel J.A.K.W."/>
            <person name="Kovalchuk A."/>
            <person name="Martin J.F."/>
            <person name="Nierman W.C."/>
            <person name="Nijland J.G."/>
            <person name="Pronk J.T."/>
            <person name="Roubos J.A."/>
            <person name="van der Klei I.J."/>
            <person name="van Peij N.N.M.E."/>
            <person name="Veenhuis M."/>
            <person name="von Doehren H."/>
            <person name="Wagner C."/>
            <person name="Wortman J.R."/>
            <person name="Bovenberg R.A.L."/>
        </authorList>
    </citation>
    <scope>NUCLEOTIDE SEQUENCE [LARGE SCALE GENOMIC DNA]</scope>
    <source>
        <strain evidence="2">ATCC 28089 / DSM 1075 / NRRL 1951 / Wisconsin 54-1255</strain>
    </source>
</reference>
<name>B6HG60_PENRW</name>
<accession>B6HG60</accession>
<proteinExistence type="predicted"/>
<sequence>MKDRGGSLDVFMACRQIKARHHTSFQQIATSRGCKWWPTQGALPPAVARSEAVGHLAYPTLPVEDGLLGAEGGPARPWRIGPGRTIRVKIHLPFNQARKSTTRVQPRGFPRQQDVEELKQLTHNITELEVAAAITQVPTFHSSVRGGIALDQQLER</sequence>